<comment type="caution">
    <text evidence="3">The sequence shown here is derived from an EMBL/GenBank/DDBJ whole genome shotgun (WGS) entry which is preliminary data.</text>
</comment>
<dbReference type="InterPro" id="IPR036291">
    <property type="entry name" value="NAD(P)-bd_dom_sf"/>
</dbReference>
<dbReference type="RefSeq" id="WP_378978297.1">
    <property type="nucleotide sequence ID" value="NZ_JBHTBJ010000093.1"/>
</dbReference>
<dbReference type="EMBL" id="JBHTBJ010000093">
    <property type="protein sequence ID" value="MFC7280219.1"/>
    <property type="molecule type" value="Genomic_DNA"/>
</dbReference>
<protein>
    <submittedName>
        <fullName evidence="3">SDR family NAD(P)-dependent oxidoreductase</fullName>
        <ecNumber evidence="3">1.-.-.-</ecNumber>
    </submittedName>
</protein>
<dbReference type="SUPFAM" id="SSF51735">
    <property type="entry name" value="NAD(P)-binding Rossmann-fold domains"/>
    <property type="match status" value="1"/>
</dbReference>
<evidence type="ECO:0000256" key="2">
    <source>
        <dbReference type="ARBA" id="ARBA00023002"/>
    </source>
</evidence>
<proteinExistence type="inferred from homology"/>
<evidence type="ECO:0000313" key="3">
    <source>
        <dbReference type="EMBL" id="MFC7280219.1"/>
    </source>
</evidence>
<dbReference type="EC" id="1.-.-.-" evidence="3"/>
<dbReference type="PANTHER" id="PTHR43669:SF3">
    <property type="entry name" value="ALCOHOL DEHYDROGENASE, PUTATIVE (AFU_ORTHOLOGUE AFUA_3G03445)-RELATED"/>
    <property type="match status" value="1"/>
</dbReference>
<dbReference type="CDD" id="cd05233">
    <property type="entry name" value="SDR_c"/>
    <property type="match status" value="1"/>
</dbReference>
<keyword evidence="2 3" id="KW-0560">Oxidoreductase</keyword>
<evidence type="ECO:0000313" key="4">
    <source>
        <dbReference type="Proteomes" id="UP001596548"/>
    </source>
</evidence>
<gene>
    <name evidence="3" type="ORF">ACFQS1_40230</name>
</gene>
<dbReference type="Pfam" id="PF13561">
    <property type="entry name" value="adh_short_C2"/>
    <property type="match status" value="1"/>
</dbReference>
<dbReference type="InterPro" id="IPR002347">
    <property type="entry name" value="SDR_fam"/>
</dbReference>
<dbReference type="Proteomes" id="UP001596548">
    <property type="component" value="Unassembled WGS sequence"/>
</dbReference>
<reference evidence="4" key="1">
    <citation type="journal article" date="2019" name="Int. J. Syst. Evol. Microbiol.">
        <title>The Global Catalogue of Microorganisms (GCM) 10K type strain sequencing project: providing services to taxonomists for standard genome sequencing and annotation.</title>
        <authorList>
            <consortium name="The Broad Institute Genomics Platform"/>
            <consortium name="The Broad Institute Genome Sequencing Center for Infectious Disease"/>
            <person name="Wu L."/>
            <person name="Ma J."/>
        </authorList>
    </citation>
    <scope>NUCLEOTIDE SEQUENCE [LARGE SCALE GENOMIC DNA]</scope>
    <source>
        <strain evidence="4">XZYJT-10</strain>
    </source>
</reference>
<dbReference type="PANTHER" id="PTHR43669">
    <property type="entry name" value="5-KETO-D-GLUCONATE 5-REDUCTASE"/>
    <property type="match status" value="1"/>
</dbReference>
<keyword evidence="4" id="KW-1185">Reference proteome</keyword>
<sequence length="238" mass="25233">MRQESTRRVLIPGGSGAVGEGAVRAYLAAGADVVVPTRTEQRVDEFRRVLGDAATDRLHLFAHDYSTFEGAESLAATMQKRLGGIDDVVAPIGGWWAGKRLWEIGENDWNAAFTGLATTHMAVARAVTPRLTGRGAYAVVVGESAVYPVPGSGLVSMEQAAVLMMQKVLAAEAGERRRIHAFVLGPVRTRLTPGEPTLVSADQIGAVAVALSDTPSEASREVSLRTSAEAEQILKELA</sequence>
<accession>A0ABW2I5P3</accession>
<dbReference type="GO" id="GO:0016491">
    <property type="term" value="F:oxidoreductase activity"/>
    <property type="evidence" value="ECO:0007669"/>
    <property type="project" value="UniProtKB-KW"/>
</dbReference>
<comment type="similarity">
    <text evidence="1">Belongs to the short-chain dehydrogenases/reductases (SDR) family.</text>
</comment>
<evidence type="ECO:0000256" key="1">
    <source>
        <dbReference type="ARBA" id="ARBA00006484"/>
    </source>
</evidence>
<organism evidence="3 4">
    <name type="scientific">Paractinoplanes rhizophilus</name>
    <dbReference type="NCBI Taxonomy" id="1416877"/>
    <lineage>
        <taxon>Bacteria</taxon>
        <taxon>Bacillati</taxon>
        <taxon>Actinomycetota</taxon>
        <taxon>Actinomycetes</taxon>
        <taxon>Micromonosporales</taxon>
        <taxon>Micromonosporaceae</taxon>
        <taxon>Paractinoplanes</taxon>
    </lineage>
</organism>
<name>A0ABW2I5P3_9ACTN</name>
<dbReference type="Gene3D" id="3.40.50.720">
    <property type="entry name" value="NAD(P)-binding Rossmann-like Domain"/>
    <property type="match status" value="1"/>
</dbReference>